<dbReference type="Gene3D" id="3.40.50.720">
    <property type="entry name" value="NAD(P)-binding Rossmann-like Domain"/>
    <property type="match status" value="1"/>
</dbReference>
<evidence type="ECO:0000256" key="1">
    <source>
        <dbReference type="ARBA" id="ARBA00006484"/>
    </source>
</evidence>
<dbReference type="OrthoDB" id="9804104at2"/>
<keyword evidence="4" id="KW-1185">Reference proteome</keyword>
<evidence type="ECO:0000256" key="2">
    <source>
        <dbReference type="ARBA" id="ARBA00023002"/>
    </source>
</evidence>
<sequence>MRFQDKICLVTGGTSGIGRATCLQLAAEGATVVVLGRDAAEGREVVQHIKKAGGRARFLRCDLARPGSIRAAIGQLHRREGRLDVLVSNAALMTFEPIVELRMAQWDALMQVNLRSLFQLCHGLLPLMPAGSAIVCVSSVHAHETTARVVPYATSKGATEAFVRGLSRELDPRQCRINAVAPGAVNTPMLWDNPNVKSGAEKIEGPVGEPEDIAAAICFLAAPEARFIHGTTLVVDGGRLEQL</sequence>
<dbReference type="AlphaFoldDB" id="A0A3S0H9W9"/>
<dbReference type="PANTHER" id="PTHR43639">
    <property type="entry name" value="OXIDOREDUCTASE, SHORT-CHAIN DEHYDROGENASE/REDUCTASE FAMILY (AFU_ORTHOLOGUE AFUA_5G02870)"/>
    <property type="match status" value="1"/>
</dbReference>
<dbReference type="PRINTS" id="PR00080">
    <property type="entry name" value="SDRFAMILY"/>
</dbReference>
<dbReference type="FunFam" id="3.40.50.720:FF:000084">
    <property type="entry name" value="Short-chain dehydrogenase reductase"/>
    <property type="match status" value="1"/>
</dbReference>
<evidence type="ECO:0000313" key="4">
    <source>
        <dbReference type="Proteomes" id="UP000282184"/>
    </source>
</evidence>
<accession>A0A3S0H9W9</accession>
<comment type="caution">
    <text evidence="3">The sequence shown here is derived from an EMBL/GenBank/DDBJ whole genome shotgun (WGS) entry which is preliminary data.</text>
</comment>
<dbReference type="PROSITE" id="PS00061">
    <property type="entry name" value="ADH_SHORT"/>
    <property type="match status" value="1"/>
</dbReference>
<dbReference type="Proteomes" id="UP000282184">
    <property type="component" value="Unassembled WGS sequence"/>
</dbReference>
<dbReference type="PRINTS" id="PR00081">
    <property type="entry name" value="GDHRDH"/>
</dbReference>
<name>A0A3S0H9W9_9BACT</name>
<reference evidence="3 4" key="1">
    <citation type="submission" date="2018-12" db="EMBL/GenBank/DDBJ databases">
        <title>Hymenobacter gummosus sp. nov., isolated from a spring.</title>
        <authorList>
            <person name="Nie L."/>
        </authorList>
    </citation>
    <scope>NUCLEOTIDE SEQUENCE [LARGE SCALE GENOMIC DNA]</scope>
    <source>
        <strain evidence="3 4">KCTC 52166</strain>
    </source>
</reference>
<evidence type="ECO:0000313" key="3">
    <source>
        <dbReference type="EMBL" id="RTQ53350.1"/>
    </source>
</evidence>
<protein>
    <submittedName>
        <fullName evidence="3">SDR family oxidoreductase</fullName>
    </submittedName>
</protein>
<dbReference type="CDD" id="cd05233">
    <property type="entry name" value="SDR_c"/>
    <property type="match status" value="1"/>
</dbReference>
<dbReference type="InterPro" id="IPR002347">
    <property type="entry name" value="SDR_fam"/>
</dbReference>
<comment type="similarity">
    <text evidence="1">Belongs to the short-chain dehydrogenases/reductases (SDR) family.</text>
</comment>
<keyword evidence="2" id="KW-0560">Oxidoreductase</keyword>
<dbReference type="InterPro" id="IPR020904">
    <property type="entry name" value="Sc_DH/Rdtase_CS"/>
</dbReference>
<dbReference type="Pfam" id="PF13561">
    <property type="entry name" value="adh_short_C2"/>
    <property type="match status" value="1"/>
</dbReference>
<dbReference type="InterPro" id="IPR036291">
    <property type="entry name" value="NAD(P)-bd_dom_sf"/>
</dbReference>
<dbReference type="SUPFAM" id="SSF51735">
    <property type="entry name" value="NAD(P)-binding Rossmann-fold domains"/>
    <property type="match status" value="1"/>
</dbReference>
<dbReference type="RefSeq" id="WP_126691277.1">
    <property type="nucleotide sequence ID" value="NZ_RXOF01000001.1"/>
</dbReference>
<organism evidence="3 4">
    <name type="scientific">Hymenobacter gummosus</name>
    <dbReference type="NCBI Taxonomy" id="1776032"/>
    <lineage>
        <taxon>Bacteria</taxon>
        <taxon>Pseudomonadati</taxon>
        <taxon>Bacteroidota</taxon>
        <taxon>Cytophagia</taxon>
        <taxon>Cytophagales</taxon>
        <taxon>Hymenobacteraceae</taxon>
        <taxon>Hymenobacter</taxon>
    </lineage>
</organism>
<dbReference type="PANTHER" id="PTHR43639:SF1">
    <property type="entry name" value="SHORT-CHAIN DEHYDROGENASE_REDUCTASE FAMILY PROTEIN"/>
    <property type="match status" value="1"/>
</dbReference>
<dbReference type="EMBL" id="RXOF01000001">
    <property type="protein sequence ID" value="RTQ53350.1"/>
    <property type="molecule type" value="Genomic_DNA"/>
</dbReference>
<proteinExistence type="inferred from homology"/>
<gene>
    <name evidence="3" type="ORF">EJV47_01010</name>
</gene>
<dbReference type="GO" id="GO:0016491">
    <property type="term" value="F:oxidoreductase activity"/>
    <property type="evidence" value="ECO:0007669"/>
    <property type="project" value="UniProtKB-KW"/>
</dbReference>